<gene>
    <name evidence="2" type="ORF">SAMN04488103_103238</name>
</gene>
<dbReference type="InterPro" id="IPR007410">
    <property type="entry name" value="LpqE-like"/>
</dbReference>
<name>A0A1H8E791_9RHOB</name>
<dbReference type="OrthoDB" id="9796962at2"/>
<feature type="signal peptide" evidence="1">
    <location>
        <begin position="1"/>
        <end position="21"/>
    </location>
</feature>
<evidence type="ECO:0000256" key="1">
    <source>
        <dbReference type="SAM" id="SignalP"/>
    </source>
</evidence>
<organism evidence="2 3">
    <name type="scientific">Gemmobacter aquatilis</name>
    <dbReference type="NCBI Taxonomy" id="933059"/>
    <lineage>
        <taxon>Bacteria</taxon>
        <taxon>Pseudomonadati</taxon>
        <taxon>Pseudomonadota</taxon>
        <taxon>Alphaproteobacteria</taxon>
        <taxon>Rhodobacterales</taxon>
        <taxon>Paracoccaceae</taxon>
        <taxon>Gemmobacter</taxon>
    </lineage>
</organism>
<evidence type="ECO:0000313" key="2">
    <source>
        <dbReference type="EMBL" id="SEN15342.1"/>
    </source>
</evidence>
<dbReference type="SUPFAM" id="SSF110087">
    <property type="entry name" value="DR1885-like metal-binding protein"/>
    <property type="match status" value="1"/>
</dbReference>
<dbReference type="PANTHER" id="PTHR36302:SF1">
    <property type="entry name" value="COPPER CHAPERONE PCU(A)C"/>
    <property type="match status" value="1"/>
</dbReference>
<protein>
    <recommendedName>
        <fullName evidence="4">Copper(I)-binding protein</fullName>
    </recommendedName>
</protein>
<dbReference type="STRING" id="933059.SAMN04488103_103238"/>
<dbReference type="InterPro" id="IPR058248">
    <property type="entry name" value="Lxx211020-like"/>
</dbReference>
<accession>A0A1H8E791</accession>
<evidence type="ECO:0008006" key="4">
    <source>
        <dbReference type="Google" id="ProtNLM"/>
    </source>
</evidence>
<dbReference type="RefSeq" id="WP_091299871.1">
    <property type="nucleotide sequence ID" value="NZ_FOCE01000003.1"/>
</dbReference>
<proteinExistence type="predicted"/>
<feature type="chain" id="PRO_5011440121" description="Copper(I)-binding protein" evidence="1">
    <location>
        <begin position="22"/>
        <end position="162"/>
    </location>
</feature>
<dbReference type="Proteomes" id="UP000198761">
    <property type="component" value="Unassembled WGS sequence"/>
</dbReference>
<dbReference type="Pfam" id="PF04314">
    <property type="entry name" value="PCuAC"/>
    <property type="match status" value="1"/>
</dbReference>
<reference evidence="2 3" key="1">
    <citation type="submission" date="2016-10" db="EMBL/GenBank/DDBJ databases">
        <authorList>
            <person name="de Groot N.N."/>
        </authorList>
    </citation>
    <scope>NUCLEOTIDE SEQUENCE [LARGE SCALE GENOMIC DNA]</scope>
    <source>
        <strain evidence="2 3">DSM 3857</strain>
    </source>
</reference>
<dbReference type="PANTHER" id="PTHR36302">
    <property type="entry name" value="BLR7088 PROTEIN"/>
    <property type="match status" value="1"/>
</dbReference>
<keyword evidence="3" id="KW-1185">Reference proteome</keyword>
<sequence length="162" mass="16838">MTLLKSLLAATAMVVALPAFAQDITITDAYARTSGMMAKSGAAFMVIENHAAADDRLVSAASDVAQRVELHTHIAGADGVMQMVEVPEGFVVPAHGSHALARGGDHVMFLGLTRELAQGDKVSVTLTFEKAGPMTVEIPVDLARKDGMKMGGGMKMQGGASN</sequence>
<keyword evidence="1" id="KW-0732">Signal</keyword>
<dbReference type="AlphaFoldDB" id="A0A1H8E791"/>
<dbReference type="InterPro" id="IPR036182">
    <property type="entry name" value="PCuAC_sf"/>
</dbReference>
<dbReference type="EMBL" id="FOCE01000003">
    <property type="protein sequence ID" value="SEN15342.1"/>
    <property type="molecule type" value="Genomic_DNA"/>
</dbReference>
<dbReference type="Gene3D" id="2.60.40.1890">
    <property type="entry name" value="PCu(A)C copper chaperone"/>
    <property type="match status" value="1"/>
</dbReference>
<evidence type="ECO:0000313" key="3">
    <source>
        <dbReference type="Proteomes" id="UP000198761"/>
    </source>
</evidence>